<proteinExistence type="predicted"/>
<name>A0A939EY57_9BACT</name>
<comment type="caution">
    <text evidence="1">The sequence shown here is derived from an EMBL/GenBank/DDBJ whole genome shotgun (WGS) entry which is preliminary data.</text>
</comment>
<dbReference type="EMBL" id="JAFLQZ010000012">
    <property type="protein sequence ID" value="MBO0359655.1"/>
    <property type="molecule type" value="Genomic_DNA"/>
</dbReference>
<evidence type="ECO:0008006" key="3">
    <source>
        <dbReference type="Google" id="ProtNLM"/>
    </source>
</evidence>
<evidence type="ECO:0000313" key="2">
    <source>
        <dbReference type="Proteomes" id="UP000664144"/>
    </source>
</evidence>
<gene>
    <name evidence="1" type="ORF">J0X19_16970</name>
</gene>
<reference evidence="1" key="1">
    <citation type="submission" date="2021-03" db="EMBL/GenBank/DDBJ databases">
        <authorList>
            <person name="Kim M.K."/>
        </authorList>
    </citation>
    <scope>NUCLEOTIDE SEQUENCE</scope>
    <source>
        <strain evidence="1">BT186</strain>
    </source>
</reference>
<dbReference type="RefSeq" id="WP_206985613.1">
    <property type="nucleotide sequence ID" value="NZ_JAFLQZ010000012.1"/>
</dbReference>
<evidence type="ECO:0000313" key="1">
    <source>
        <dbReference type="EMBL" id="MBO0359655.1"/>
    </source>
</evidence>
<accession>A0A939EY57</accession>
<organism evidence="1 2">
    <name type="scientific">Hymenobacter telluris</name>
    <dbReference type="NCBI Taxonomy" id="2816474"/>
    <lineage>
        <taxon>Bacteria</taxon>
        <taxon>Pseudomonadati</taxon>
        <taxon>Bacteroidota</taxon>
        <taxon>Cytophagia</taxon>
        <taxon>Cytophagales</taxon>
        <taxon>Hymenobacteraceae</taxon>
        <taxon>Hymenobacter</taxon>
    </lineage>
</organism>
<sequence>MPVWYCRVCGLDYDESPWGPDNQSPDYSICHCCGVEFGYEDYTPDSTRRYRAEWLANGASWFYPKVKPANWQQAAQLRQVPELYR</sequence>
<dbReference type="AlphaFoldDB" id="A0A939EY57"/>
<dbReference type="Proteomes" id="UP000664144">
    <property type="component" value="Unassembled WGS sequence"/>
</dbReference>
<protein>
    <recommendedName>
        <fullName evidence="3">Rubredoxin-like domain-containing protein</fullName>
    </recommendedName>
</protein>
<keyword evidence="2" id="KW-1185">Reference proteome</keyword>